<dbReference type="AlphaFoldDB" id="A0AAN8MPM5"/>
<evidence type="ECO:0000313" key="3">
    <source>
        <dbReference type="Proteomes" id="UP001313282"/>
    </source>
</evidence>
<evidence type="ECO:0000313" key="2">
    <source>
        <dbReference type="EMBL" id="KAK6333336.1"/>
    </source>
</evidence>
<organism evidence="2 3">
    <name type="scientific">Orbilia javanica</name>
    <dbReference type="NCBI Taxonomy" id="47235"/>
    <lineage>
        <taxon>Eukaryota</taxon>
        <taxon>Fungi</taxon>
        <taxon>Dikarya</taxon>
        <taxon>Ascomycota</taxon>
        <taxon>Pezizomycotina</taxon>
        <taxon>Orbiliomycetes</taxon>
        <taxon>Orbiliales</taxon>
        <taxon>Orbiliaceae</taxon>
        <taxon>Orbilia</taxon>
    </lineage>
</organism>
<comment type="caution">
    <text evidence="2">The sequence shown here is derived from an EMBL/GenBank/DDBJ whole genome shotgun (WGS) entry which is preliminary data.</text>
</comment>
<gene>
    <name evidence="2" type="ORF">TWF718_011151</name>
</gene>
<reference evidence="2 3" key="1">
    <citation type="submission" date="2019-10" db="EMBL/GenBank/DDBJ databases">
        <authorList>
            <person name="Palmer J.M."/>
        </authorList>
    </citation>
    <scope>NUCLEOTIDE SEQUENCE [LARGE SCALE GENOMIC DNA]</scope>
    <source>
        <strain evidence="2 3">TWF718</strain>
    </source>
</reference>
<dbReference type="Proteomes" id="UP001313282">
    <property type="component" value="Unassembled WGS sequence"/>
</dbReference>
<sequence>MRELILMQAIINAYNAPPKFDIAAKALGITVKAVSGRYSRLKKKVEAASLSNPLYDVGEDGQPIKRGRGRPPNRLKNPPISGRVAPMVFTQGYENDEDDRETPGTKVVSPTAGASRGVKSEPKIVKFEYSSSDGEGCLGT</sequence>
<proteinExistence type="predicted"/>
<keyword evidence="3" id="KW-1185">Reference proteome</keyword>
<accession>A0AAN8MPM5</accession>
<name>A0AAN8MPM5_9PEZI</name>
<feature type="region of interest" description="Disordered" evidence="1">
    <location>
        <begin position="56"/>
        <end position="124"/>
    </location>
</feature>
<protein>
    <submittedName>
        <fullName evidence="2">Uncharacterized protein</fullName>
    </submittedName>
</protein>
<dbReference type="EMBL" id="JAVHNR010000009">
    <property type="protein sequence ID" value="KAK6333336.1"/>
    <property type="molecule type" value="Genomic_DNA"/>
</dbReference>
<evidence type="ECO:0000256" key="1">
    <source>
        <dbReference type="SAM" id="MobiDB-lite"/>
    </source>
</evidence>